<proteinExistence type="predicted"/>
<evidence type="ECO:0000313" key="1">
    <source>
        <dbReference type="EMBL" id="CDH47601.1"/>
    </source>
</evidence>
<dbReference type="Proteomes" id="UP000019184">
    <property type="component" value="Unassembled WGS sequence"/>
</dbReference>
<dbReference type="AlphaFoldDB" id="A0A7U7GGA8"/>
<protein>
    <submittedName>
        <fullName evidence="1">Uncharacterized protein</fullName>
    </submittedName>
</protein>
<evidence type="ECO:0000313" key="2">
    <source>
        <dbReference type="Proteomes" id="UP000019184"/>
    </source>
</evidence>
<reference evidence="1 2" key="1">
    <citation type="journal article" date="2014" name="ISME J.">
        <title>Candidatus Competibacter-lineage genomes retrieved from metagenomes reveal functional metabolic diversity.</title>
        <authorList>
            <person name="McIlroy S.J."/>
            <person name="Albertsen M."/>
            <person name="Andresen E.K."/>
            <person name="Saunders A.M."/>
            <person name="Kristiansen R."/>
            <person name="Stokholm-Bjerregaard M."/>
            <person name="Nielsen K.L."/>
            <person name="Nielsen P.H."/>
        </authorList>
    </citation>
    <scope>NUCLEOTIDE SEQUENCE [LARGE SCALE GENOMIC DNA]</scope>
    <source>
        <strain evidence="1 2">Run_B_J11</strain>
    </source>
</reference>
<name>A0A7U7GGA8_9GAMM</name>
<dbReference type="EMBL" id="CBTK010000304">
    <property type="protein sequence ID" value="CDH47601.1"/>
    <property type="molecule type" value="Genomic_DNA"/>
</dbReference>
<accession>A0A7U7GGA8</accession>
<gene>
    <name evidence="1" type="ORF">BN874_850019</name>
</gene>
<keyword evidence="2" id="KW-1185">Reference proteome</keyword>
<comment type="caution">
    <text evidence="1">The sequence shown here is derived from an EMBL/GenBank/DDBJ whole genome shotgun (WGS) entry which is preliminary data.</text>
</comment>
<organism evidence="1 2">
    <name type="scientific">Candidatus Contendobacter odensis Run_B_J11</name>
    <dbReference type="NCBI Taxonomy" id="1400861"/>
    <lineage>
        <taxon>Bacteria</taxon>
        <taxon>Pseudomonadati</taxon>
        <taxon>Pseudomonadota</taxon>
        <taxon>Gammaproteobacteria</taxon>
        <taxon>Candidatus Competibacteraceae</taxon>
        <taxon>Candidatus Contendibacter</taxon>
    </lineage>
</organism>
<sequence length="237" mass="27618">MSLSVAFIQKTMREIFTGAAPWCIAPNEREPAKQQLKERLSRLNYIKIDRNQYREFNQQHKNKSDVLCTFSFDDPNDSWHSCYDFGLLLNDRKELMIGYSYGKAVVVSSLAEIEAFIAACQAQFNRQAALANRRQKVREFKAQAIIAQVKQIAAEDRFEFFTENDTIKLKLSIRLDKNQAIQINIPFNRFQEVLSKLRSIIASVREVYQQGVHFKMKQIGSREQSKFIHSDADLRNR</sequence>